<feature type="compositionally biased region" description="Basic and acidic residues" evidence="1">
    <location>
        <begin position="50"/>
        <end position="65"/>
    </location>
</feature>
<protein>
    <submittedName>
        <fullName evidence="2">Uncharacterized protein</fullName>
    </submittedName>
</protein>
<dbReference type="EMBL" id="NWSH01003978">
    <property type="protein sequence ID" value="PCG65600.1"/>
    <property type="molecule type" value="Genomic_DNA"/>
</dbReference>
<feature type="region of interest" description="Disordered" evidence="1">
    <location>
        <begin position="209"/>
        <end position="243"/>
    </location>
</feature>
<organism evidence="2">
    <name type="scientific">Heliothis virescens</name>
    <name type="common">Tobacco budworm moth</name>
    <dbReference type="NCBI Taxonomy" id="7102"/>
    <lineage>
        <taxon>Eukaryota</taxon>
        <taxon>Metazoa</taxon>
        <taxon>Ecdysozoa</taxon>
        <taxon>Arthropoda</taxon>
        <taxon>Hexapoda</taxon>
        <taxon>Insecta</taxon>
        <taxon>Pterygota</taxon>
        <taxon>Neoptera</taxon>
        <taxon>Endopterygota</taxon>
        <taxon>Lepidoptera</taxon>
        <taxon>Glossata</taxon>
        <taxon>Ditrysia</taxon>
        <taxon>Noctuoidea</taxon>
        <taxon>Noctuidae</taxon>
        <taxon>Heliothinae</taxon>
        <taxon>Heliothis</taxon>
    </lineage>
</organism>
<sequence>MLQKFRRDSKHVVTKNKVNGIYKSPVKSQVKPADNKRKLAFDDSDDDFVDDHKSEVRNHSEHKQNDNTYRSTTNHKVRKKKKKGNEFIDMEAELSDDGDHSGDELSDESVGSIIDFICDDDNVTHHEDIQAVYLKSIKSPVRAGAFKIPELPKRFNKEEVLSQYVEEDSYEMDSFCVDSNIGLTQVHEVSELELAEMLLEEQRKTKKKYRRICSQDDSPDVTVKQKNKPKRRLIDSDSDDDGA</sequence>
<dbReference type="STRING" id="7102.A0A2A4J2D6"/>
<proteinExistence type="predicted"/>
<reference evidence="2" key="1">
    <citation type="submission" date="2017-09" db="EMBL/GenBank/DDBJ databases">
        <title>Contemporary evolution of a Lepidopteran species, Heliothis virescens, in response to modern agricultural practices.</title>
        <authorList>
            <person name="Fritz M.L."/>
            <person name="Deyonke A.M."/>
            <person name="Papanicolaou A."/>
            <person name="Micinski S."/>
            <person name="Westbrook J."/>
            <person name="Gould F."/>
        </authorList>
    </citation>
    <scope>NUCLEOTIDE SEQUENCE [LARGE SCALE GENOMIC DNA]</scope>
    <source>
        <strain evidence="2">HvINT-</strain>
        <tissue evidence="2">Whole body</tissue>
    </source>
</reference>
<dbReference type="AlphaFoldDB" id="A0A2A4J2D6"/>
<evidence type="ECO:0000313" key="2">
    <source>
        <dbReference type="EMBL" id="PCG65600.1"/>
    </source>
</evidence>
<gene>
    <name evidence="2" type="ORF">B5V51_8934</name>
</gene>
<comment type="caution">
    <text evidence="2">The sequence shown here is derived from an EMBL/GenBank/DDBJ whole genome shotgun (WGS) entry which is preliminary data.</text>
</comment>
<name>A0A2A4J2D6_HELVI</name>
<feature type="compositionally biased region" description="Basic residues" evidence="1">
    <location>
        <begin position="73"/>
        <end position="83"/>
    </location>
</feature>
<evidence type="ECO:0000256" key="1">
    <source>
        <dbReference type="SAM" id="MobiDB-lite"/>
    </source>
</evidence>
<accession>A0A2A4J2D6</accession>
<feature type="region of interest" description="Disordered" evidence="1">
    <location>
        <begin position="1"/>
        <end position="87"/>
    </location>
</feature>